<name>A0ABN8HQI1_9NEOP</name>
<organism evidence="1 2">
    <name type="scientific">Iphiclides podalirius</name>
    <name type="common">scarce swallowtail</name>
    <dbReference type="NCBI Taxonomy" id="110791"/>
    <lineage>
        <taxon>Eukaryota</taxon>
        <taxon>Metazoa</taxon>
        <taxon>Ecdysozoa</taxon>
        <taxon>Arthropoda</taxon>
        <taxon>Hexapoda</taxon>
        <taxon>Insecta</taxon>
        <taxon>Pterygota</taxon>
        <taxon>Neoptera</taxon>
        <taxon>Endopterygota</taxon>
        <taxon>Lepidoptera</taxon>
        <taxon>Glossata</taxon>
        <taxon>Ditrysia</taxon>
        <taxon>Papilionoidea</taxon>
        <taxon>Papilionidae</taxon>
        <taxon>Papilioninae</taxon>
        <taxon>Iphiclides</taxon>
    </lineage>
</organism>
<feature type="non-terminal residue" evidence="1">
    <location>
        <position position="76"/>
    </location>
</feature>
<dbReference type="Proteomes" id="UP000837857">
    <property type="component" value="Chromosome 11"/>
</dbReference>
<accession>A0ABN8HQI1</accession>
<proteinExistence type="predicted"/>
<evidence type="ECO:0000313" key="2">
    <source>
        <dbReference type="Proteomes" id="UP000837857"/>
    </source>
</evidence>
<gene>
    <name evidence="1" type="ORF">IPOD504_LOCUS1984</name>
</gene>
<dbReference type="EMBL" id="OW152823">
    <property type="protein sequence ID" value="CAH2039786.1"/>
    <property type="molecule type" value="Genomic_DNA"/>
</dbReference>
<protein>
    <submittedName>
        <fullName evidence="1">Uncharacterized protein</fullName>
    </submittedName>
</protein>
<sequence length="76" mass="8433">MIKRWPRLEYSAFSISPRRIYVSGQSGGRGFCAGRRKGGGGLEQWTYVSASTCRGPTRQVRARRLRPTPTTAGDQS</sequence>
<keyword evidence="2" id="KW-1185">Reference proteome</keyword>
<evidence type="ECO:0000313" key="1">
    <source>
        <dbReference type="EMBL" id="CAH2039786.1"/>
    </source>
</evidence>
<reference evidence="1" key="1">
    <citation type="submission" date="2022-03" db="EMBL/GenBank/DDBJ databases">
        <authorList>
            <person name="Martin H S."/>
        </authorList>
    </citation>
    <scope>NUCLEOTIDE SEQUENCE</scope>
</reference>